<dbReference type="InterPro" id="IPR000210">
    <property type="entry name" value="BTB/POZ_dom"/>
</dbReference>
<proteinExistence type="predicted"/>
<dbReference type="EMBL" id="JARKIE010000344">
    <property type="protein sequence ID" value="KAJ7652646.1"/>
    <property type="molecule type" value="Genomic_DNA"/>
</dbReference>
<dbReference type="PROSITE" id="PS50097">
    <property type="entry name" value="BTB"/>
    <property type="match status" value="1"/>
</dbReference>
<comment type="caution">
    <text evidence="2">The sequence shown here is derived from an EMBL/GenBank/DDBJ whole genome shotgun (WGS) entry which is preliminary data.</text>
</comment>
<dbReference type="Pfam" id="PF00651">
    <property type="entry name" value="BTB"/>
    <property type="match status" value="1"/>
</dbReference>
<protein>
    <recommendedName>
        <fullName evidence="1">BTB domain-containing protein</fullName>
    </recommendedName>
</protein>
<dbReference type="AlphaFoldDB" id="A0AAD7CM06"/>
<dbReference type="Proteomes" id="UP001221757">
    <property type="component" value="Unassembled WGS sequence"/>
</dbReference>
<sequence>IRVEDLWFSNDTLVLKTQQKIFRVSKSVLAARSTVFSDMAAFPQPVDGDTELIDGSPVVTLHDSADDMEAFLRAIFDSSYFMPPPTSVGLDVILGILRLSHKYDVQYLHRRALEHLSVQYYRSSVHDYRSIKVADHGVAIARCLLSSMRPRPRTAISPHSFDF</sequence>
<dbReference type="SUPFAM" id="SSF54695">
    <property type="entry name" value="POZ domain"/>
    <property type="match status" value="1"/>
</dbReference>
<feature type="domain" description="BTB" evidence="1">
    <location>
        <begin position="9"/>
        <end position="84"/>
    </location>
</feature>
<feature type="non-terminal residue" evidence="2">
    <location>
        <position position="163"/>
    </location>
</feature>
<gene>
    <name evidence="2" type="ORF">B0H17DRAFT_957806</name>
</gene>
<organism evidence="2 3">
    <name type="scientific">Mycena rosella</name>
    <name type="common">Pink bonnet</name>
    <name type="synonym">Agaricus rosellus</name>
    <dbReference type="NCBI Taxonomy" id="1033263"/>
    <lineage>
        <taxon>Eukaryota</taxon>
        <taxon>Fungi</taxon>
        <taxon>Dikarya</taxon>
        <taxon>Basidiomycota</taxon>
        <taxon>Agaricomycotina</taxon>
        <taxon>Agaricomycetes</taxon>
        <taxon>Agaricomycetidae</taxon>
        <taxon>Agaricales</taxon>
        <taxon>Marasmiineae</taxon>
        <taxon>Mycenaceae</taxon>
        <taxon>Mycena</taxon>
    </lineage>
</organism>
<reference evidence="2" key="1">
    <citation type="submission" date="2023-03" db="EMBL/GenBank/DDBJ databases">
        <title>Massive genome expansion in bonnet fungi (Mycena s.s.) driven by repeated elements and novel gene families across ecological guilds.</title>
        <authorList>
            <consortium name="Lawrence Berkeley National Laboratory"/>
            <person name="Harder C.B."/>
            <person name="Miyauchi S."/>
            <person name="Viragh M."/>
            <person name="Kuo A."/>
            <person name="Thoen E."/>
            <person name="Andreopoulos B."/>
            <person name="Lu D."/>
            <person name="Skrede I."/>
            <person name="Drula E."/>
            <person name="Henrissat B."/>
            <person name="Morin E."/>
            <person name="Kohler A."/>
            <person name="Barry K."/>
            <person name="LaButti K."/>
            <person name="Morin E."/>
            <person name="Salamov A."/>
            <person name="Lipzen A."/>
            <person name="Mereny Z."/>
            <person name="Hegedus B."/>
            <person name="Baldrian P."/>
            <person name="Stursova M."/>
            <person name="Weitz H."/>
            <person name="Taylor A."/>
            <person name="Grigoriev I.V."/>
            <person name="Nagy L.G."/>
            <person name="Martin F."/>
            <person name="Kauserud H."/>
        </authorList>
    </citation>
    <scope>NUCLEOTIDE SEQUENCE</scope>
    <source>
        <strain evidence="2">CBHHK067</strain>
    </source>
</reference>
<dbReference type="Gene3D" id="3.30.710.10">
    <property type="entry name" value="Potassium Channel Kv1.1, Chain A"/>
    <property type="match status" value="1"/>
</dbReference>
<evidence type="ECO:0000313" key="3">
    <source>
        <dbReference type="Proteomes" id="UP001221757"/>
    </source>
</evidence>
<name>A0AAD7CM06_MYCRO</name>
<dbReference type="SMART" id="SM00225">
    <property type="entry name" value="BTB"/>
    <property type="match status" value="1"/>
</dbReference>
<keyword evidence="3" id="KW-1185">Reference proteome</keyword>
<dbReference type="InterPro" id="IPR011333">
    <property type="entry name" value="SKP1/BTB/POZ_sf"/>
</dbReference>
<evidence type="ECO:0000259" key="1">
    <source>
        <dbReference type="PROSITE" id="PS50097"/>
    </source>
</evidence>
<accession>A0AAD7CM06</accession>
<evidence type="ECO:0000313" key="2">
    <source>
        <dbReference type="EMBL" id="KAJ7652646.1"/>
    </source>
</evidence>